<dbReference type="Proteomes" id="UP001358586">
    <property type="component" value="Chromosome 4"/>
</dbReference>
<evidence type="ECO:0000256" key="1">
    <source>
        <dbReference type="SAM" id="MobiDB-lite"/>
    </source>
</evidence>
<evidence type="ECO:0000313" key="3">
    <source>
        <dbReference type="Proteomes" id="UP001358586"/>
    </source>
</evidence>
<evidence type="ECO:0000313" key="2">
    <source>
        <dbReference type="EMBL" id="KAK5836788.1"/>
    </source>
</evidence>
<gene>
    <name evidence="2" type="ORF">PVK06_012589</name>
</gene>
<organism evidence="2 3">
    <name type="scientific">Gossypium arboreum</name>
    <name type="common">Tree cotton</name>
    <name type="synonym">Gossypium nanking</name>
    <dbReference type="NCBI Taxonomy" id="29729"/>
    <lineage>
        <taxon>Eukaryota</taxon>
        <taxon>Viridiplantae</taxon>
        <taxon>Streptophyta</taxon>
        <taxon>Embryophyta</taxon>
        <taxon>Tracheophyta</taxon>
        <taxon>Spermatophyta</taxon>
        <taxon>Magnoliopsida</taxon>
        <taxon>eudicotyledons</taxon>
        <taxon>Gunneridae</taxon>
        <taxon>Pentapetalae</taxon>
        <taxon>rosids</taxon>
        <taxon>malvids</taxon>
        <taxon>Malvales</taxon>
        <taxon>Malvaceae</taxon>
        <taxon>Malvoideae</taxon>
        <taxon>Gossypium</taxon>
    </lineage>
</organism>
<protein>
    <submittedName>
        <fullName evidence="2">Uncharacterized protein</fullName>
    </submittedName>
</protein>
<comment type="caution">
    <text evidence="2">The sequence shown here is derived from an EMBL/GenBank/DDBJ whole genome shotgun (WGS) entry which is preliminary data.</text>
</comment>
<accession>A0ABR0QC03</accession>
<proteinExistence type="predicted"/>
<feature type="region of interest" description="Disordered" evidence="1">
    <location>
        <begin position="1"/>
        <end position="29"/>
    </location>
</feature>
<reference evidence="2 3" key="1">
    <citation type="submission" date="2023-03" db="EMBL/GenBank/DDBJ databases">
        <title>WGS of Gossypium arboreum.</title>
        <authorList>
            <person name="Yu D."/>
        </authorList>
    </citation>
    <scope>NUCLEOTIDE SEQUENCE [LARGE SCALE GENOMIC DNA]</scope>
    <source>
        <tissue evidence="2">Leaf</tissue>
    </source>
</reference>
<sequence>MTKQLVGIAASLGGAPSSSQEGETNAYRDKAKWKPDLEDAFPLAPRPTQVELLIFTGMDPKKWLASIQDFFEFYQTEDHHLVTMASFLMEGTAKR</sequence>
<name>A0ABR0QC03_GOSAR</name>
<dbReference type="EMBL" id="JARKNE010000004">
    <property type="protein sequence ID" value="KAK5836788.1"/>
    <property type="molecule type" value="Genomic_DNA"/>
</dbReference>
<keyword evidence="3" id="KW-1185">Reference proteome</keyword>